<protein>
    <submittedName>
        <fullName evidence="3">T9SS type A sorting domain-containing protein</fullName>
    </submittedName>
</protein>
<gene>
    <name evidence="3" type="ORF">LQ318_07540</name>
</gene>
<keyword evidence="1" id="KW-0472">Membrane</keyword>
<accession>A0ABT3PY39</accession>
<dbReference type="Pfam" id="PF18962">
    <property type="entry name" value="Por_Secre_tail"/>
    <property type="match status" value="1"/>
</dbReference>
<dbReference type="InterPro" id="IPR052025">
    <property type="entry name" value="Xyloglucanase_GH74"/>
</dbReference>
<dbReference type="InterPro" id="IPR026444">
    <property type="entry name" value="Secre_tail"/>
</dbReference>
<reference evidence="3 4" key="1">
    <citation type="submission" date="2021-11" db="EMBL/GenBank/DDBJ databases">
        <title>Aliifidinibius sp. nov., a new bacterium isolated from saline soil.</title>
        <authorList>
            <person name="Galisteo C."/>
            <person name="De La Haba R."/>
            <person name="Sanchez-Porro C."/>
            <person name="Ventosa A."/>
        </authorList>
    </citation>
    <scope>NUCLEOTIDE SEQUENCE [LARGE SCALE GENOMIC DNA]</scope>
    <source>
        <strain evidence="3 4">KACC 190600</strain>
    </source>
</reference>
<dbReference type="Gene3D" id="2.130.10.10">
    <property type="entry name" value="YVTN repeat-like/Quinoprotein amine dehydrogenase"/>
    <property type="match status" value="4"/>
</dbReference>
<proteinExistence type="predicted"/>
<dbReference type="EMBL" id="JAJNDC010000001">
    <property type="protein sequence ID" value="MCW9712753.1"/>
    <property type="molecule type" value="Genomic_DNA"/>
</dbReference>
<comment type="caution">
    <text evidence="3">The sequence shown here is derived from an EMBL/GenBank/DDBJ whole genome shotgun (WGS) entry which is preliminary data.</text>
</comment>
<keyword evidence="1" id="KW-0812">Transmembrane</keyword>
<feature type="domain" description="Secretion system C-terminal sorting" evidence="2">
    <location>
        <begin position="968"/>
        <end position="1040"/>
    </location>
</feature>
<dbReference type="RefSeq" id="WP_265788945.1">
    <property type="nucleotide sequence ID" value="NZ_BAABRS010000001.1"/>
</dbReference>
<dbReference type="PANTHER" id="PTHR43739">
    <property type="entry name" value="XYLOGLUCANASE (EUROFUNG)"/>
    <property type="match status" value="1"/>
</dbReference>
<dbReference type="NCBIfam" id="TIGR04183">
    <property type="entry name" value="Por_Secre_tail"/>
    <property type="match status" value="1"/>
</dbReference>
<evidence type="ECO:0000313" key="4">
    <source>
        <dbReference type="Proteomes" id="UP001207337"/>
    </source>
</evidence>
<feature type="transmembrane region" description="Helical" evidence="1">
    <location>
        <begin position="9"/>
        <end position="27"/>
    </location>
</feature>
<dbReference type="SUPFAM" id="SSF110296">
    <property type="entry name" value="Oligoxyloglucan reducing end-specific cellobiohydrolase"/>
    <property type="match status" value="2"/>
</dbReference>
<dbReference type="CDD" id="cd15482">
    <property type="entry name" value="Sialidase_non-viral"/>
    <property type="match status" value="1"/>
</dbReference>
<organism evidence="3 4">
    <name type="scientific">Fodinibius salicampi</name>
    <dbReference type="NCBI Taxonomy" id="1920655"/>
    <lineage>
        <taxon>Bacteria</taxon>
        <taxon>Pseudomonadati</taxon>
        <taxon>Balneolota</taxon>
        <taxon>Balneolia</taxon>
        <taxon>Balneolales</taxon>
        <taxon>Balneolaceae</taxon>
        <taxon>Fodinibius</taxon>
    </lineage>
</organism>
<sequence>MRNTVTRRIIYISGVMLLLLAGTLYYYSASVPSDKETELADQIEEQLGKMDRAEKKVARSEYFFKLMRDPATNSIPPNIRNRELDFARTLPSIEQVQSRMKAKDPTFQAVDYSWEQAGPFDVGGRTRALAVDQRDPNIVLAGGVSGGMWKSTDGGNSWNLMTPDLANLSVTSVAQDPNNPDTWYYTSGEVIGNSANATGAAYYGEGVYKSTDNGNSWSLLPQASSNTKGLVDPFNTVSRVVVNPATSSVFIASTGFGIYRSTDGETFSGPVLGESGEQLYTDITVASDGTLAAVISEADFDDQQSTDPSHSHNPGIFISTDDGNSWTSVTPDAFPDTYRRSVLTFAPNNPDVLYVFTLKGANNTDNQGVSFFKINLATGDQPEDRAGNLPDFRDNSGEGSGYVELQGGYNMELAVKPDDEDYVFVGATNLFRSTDGFATSPSGGYDEDNEDQKDEYWIGGYNKNNGFASYPGQHPDQHRFIFPQPETNPNLMWAGHDGGLSYTSDVTASSVSWEERNEGYVTTQFYSSTLPKSSDDEVLAGGTQDNGTPYFPMAGTVSQSTQDISSGDGGYSYFTENYLYVSQQNGAVIRWERDFSGFAYVYPSSATDQLFIHPYEIDPNDENIMYYPEGNHIWRNTSVDDIPNANSSDGTTEGWEELTDVSVGGVYSISALEVSTIPANVLYLGGYSSSGQPVIQRFENAHTATDGATDVSLPSNSELNGAYIKDIAINPANANEVMAVLSNYNITGLYHSTDGGQNWTAVEGNLTGNNNNLGPSLRSASIIPAEGGTVYLLGTSTGLYSTQNLNGSNTEWGQEAESVIGHVVTEHIAARISDGDVAAGTHGRGMLFGDFGGTIAGDFPSINLDVAEKQVGEELVINAVNFEFSSTLSENEVTLRDIHNDETKETQAEVISVSENNSSLTIEVPRDATLPDAEDQEVQLKVTSGDTEPAAVTFTIIPPGSFALYQNYPNPFRGSTHIPFDVSGDSEVTLEVYSINGRKVKEPIWQESFNAGSYDEQIDLSGLASGIYIYRLVAQSGNQTQMKSMKMTLIK</sequence>
<evidence type="ECO:0000256" key="1">
    <source>
        <dbReference type="SAM" id="Phobius"/>
    </source>
</evidence>
<evidence type="ECO:0000259" key="2">
    <source>
        <dbReference type="Pfam" id="PF18962"/>
    </source>
</evidence>
<keyword evidence="1" id="KW-1133">Transmembrane helix</keyword>
<name>A0ABT3PY39_9BACT</name>
<evidence type="ECO:0000313" key="3">
    <source>
        <dbReference type="EMBL" id="MCW9712753.1"/>
    </source>
</evidence>
<dbReference type="PANTHER" id="PTHR43739:SF5">
    <property type="entry name" value="EXO-ALPHA-SIALIDASE"/>
    <property type="match status" value="1"/>
</dbReference>
<dbReference type="Proteomes" id="UP001207337">
    <property type="component" value="Unassembled WGS sequence"/>
</dbReference>
<dbReference type="InterPro" id="IPR015943">
    <property type="entry name" value="WD40/YVTN_repeat-like_dom_sf"/>
</dbReference>
<keyword evidence="4" id="KW-1185">Reference proteome</keyword>